<dbReference type="SUPFAM" id="SSF54534">
    <property type="entry name" value="FKBP-like"/>
    <property type="match status" value="1"/>
</dbReference>
<dbReference type="PANTHER" id="PTHR47245">
    <property type="entry name" value="PEPTIDYLPROLYL ISOMERASE"/>
    <property type="match status" value="1"/>
</dbReference>
<dbReference type="GO" id="GO:0003755">
    <property type="term" value="F:peptidyl-prolyl cis-trans isomerase activity"/>
    <property type="evidence" value="ECO:0007669"/>
    <property type="project" value="UniProtKB-KW"/>
</dbReference>
<sequence length="317" mass="36140">MTRQEKALWTTVMALSVALLFLGSWMLFSGALFKEQRDPRSNADSPAVATVQDRAITEEEWNQELKKRYGSEVLMTMMNRQVVDLEAQKAGIEMTMDEVDLELKRMGQAYGSMEIFLQEMQQQLGLSEDVLRAETEYRLKLEKIATADIQIEEAEIDDYLAEHPDQFRPKKQLDLSIIKVADEALADDVMDRLERGEPFADLASELSIDEYTKENGGRLGLIEEDDPFQPEELMMAVSELSKGDIAGPIVLEDGYIIVYVRNILVPEKEDEQLVRETVRRQMALERSESLSELEQRLRDKYAARIVAGVLETPGARQ</sequence>
<dbReference type="Proteomes" id="UP000565468">
    <property type="component" value="Unassembled WGS sequence"/>
</dbReference>
<dbReference type="InterPro" id="IPR027304">
    <property type="entry name" value="Trigger_fact/SurA_dom_sf"/>
</dbReference>
<reference evidence="9 10" key="1">
    <citation type="submission" date="2020-04" db="EMBL/GenBank/DDBJ databases">
        <title>Paenibacillus algicola sp. nov., a novel marine bacterium producing alginate lyase.</title>
        <authorList>
            <person name="Huang H."/>
        </authorList>
    </citation>
    <scope>NUCLEOTIDE SEQUENCE [LARGE SCALE GENOMIC DNA]</scope>
    <source>
        <strain evidence="9 10">L7-75</strain>
    </source>
</reference>
<keyword evidence="4 6" id="KW-0697">Rotamase</keyword>
<keyword evidence="7" id="KW-0472">Membrane</keyword>
<feature type="transmembrane region" description="Helical" evidence="7">
    <location>
        <begin position="7"/>
        <end position="28"/>
    </location>
</feature>
<dbReference type="AlphaFoldDB" id="A0A848M968"/>
<evidence type="ECO:0000256" key="2">
    <source>
        <dbReference type="ARBA" id="ARBA00013194"/>
    </source>
</evidence>
<dbReference type="RefSeq" id="WP_169506541.1">
    <property type="nucleotide sequence ID" value="NZ_JABBPN010000022.1"/>
</dbReference>
<dbReference type="SUPFAM" id="SSF109998">
    <property type="entry name" value="Triger factor/SurA peptide-binding domain-like"/>
    <property type="match status" value="1"/>
</dbReference>
<comment type="caution">
    <text evidence="9">The sequence shown here is derived from an EMBL/GenBank/DDBJ whole genome shotgun (WGS) entry which is preliminary data.</text>
</comment>
<keyword evidence="5 6" id="KW-0413">Isomerase</keyword>
<comment type="catalytic activity">
    <reaction evidence="1">
        <text>[protein]-peptidylproline (omega=180) = [protein]-peptidylproline (omega=0)</text>
        <dbReference type="Rhea" id="RHEA:16237"/>
        <dbReference type="Rhea" id="RHEA-COMP:10747"/>
        <dbReference type="Rhea" id="RHEA-COMP:10748"/>
        <dbReference type="ChEBI" id="CHEBI:83833"/>
        <dbReference type="ChEBI" id="CHEBI:83834"/>
        <dbReference type="EC" id="5.2.1.8"/>
    </reaction>
</comment>
<evidence type="ECO:0000256" key="5">
    <source>
        <dbReference type="ARBA" id="ARBA00023235"/>
    </source>
</evidence>
<evidence type="ECO:0000256" key="3">
    <source>
        <dbReference type="ARBA" id="ARBA00022729"/>
    </source>
</evidence>
<keyword evidence="7" id="KW-0812">Transmembrane</keyword>
<dbReference type="PROSITE" id="PS50198">
    <property type="entry name" value="PPIC_PPIASE_2"/>
    <property type="match status" value="1"/>
</dbReference>
<protein>
    <recommendedName>
        <fullName evidence="2">peptidylprolyl isomerase</fullName>
        <ecNumber evidence="2">5.2.1.8</ecNumber>
    </recommendedName>
</protein>
<dbReference type="EC" id="5.2.1.8" evidence="2"/>
<dbReference type="Gene3D" id="1.10.4030.10">
    <property type="entry name" value="Porin chaperone SurA, peptide-binding domain"/>
    <property type="match status" value="1"/>
</dbReference>
<gene>
    <name evidence="9" type="ORF">HII30_18560</name>
</gene>
<keyword evidence="10" id="KW-1185">Reference proteome</keyword>
<evidence type="ECO:0000256" key="6">
    <source>
        <dbReference type="PROSITE-ProRule" id="PRU00278"/>
    </source>
</evidence>
<evidence type="ECO:0000259" key="8">
    <source>
        <dbReference type="PROSITE" id="PS50198"/>
    </source>
</evidence>
<evidence type="ECO:0000256" key="7">
    <source>
        <dbReference type="SAM" id="Phobius"/>
    </source>
</evidence>
<dbReference type="Pfam" id="PF13145">
    <property type="entry name" value="Rotamase_2"/>
    <property type="match status" value="1"/>
</dbReference>
<dbReference type="InterPro" id="IPR000297">
    <property type="entry name" value="PPIase_PpiC"/>
</dbReference>
<keyword evidence="3" id="KW-0732">Signal</keyword>
<organism evidence="9 10">
    <name type="scientific">Paenibacillus lemnae</name>
    <dbReference type="NCBI Taxonomy" id="1330551"/>
    <lineage>
        <taxon>Bacteria</taxon>
        <taxon>Bacillati</taxon>
        <taxon>Bacillota</taxon>
        <taxon>Bacilli</taxon>
        <taxon>Bacillales</taxon>
        <taxon>Paenibacillaceae</taxon>
        <taxon>Paenibacillus</taxon>
    </lineage>
</organism>
<dbReference type="Gene3D" id="3.10.50.40">
    <property type="match status" value="1"/>
</dbReference>
<proteinExistence type="predicted"/>
<evidence type="ECO:0000256" key="1">
    <source>
        <dbReference type="ARBA" id="ARBA00000971"/>
    </source>
</evidence>
<evidence type="ECO:0000256" key="4">
    <source>
        <dbReference type="ARBA" id="ARBA00023110"/>
    </source>
</evidence>
<accession>A0A848M968</accession>
<dbReference type="InterPro" id="IPR023058">
    <property type="entry name" value="PPIase_PpiC_CS"/>
</dbReference>
<dbReference type="InterPro" id="IPR046357">
    <property type="entry name" value="PPIase_dom_sf"/>
</dbReference>
<dbReference type="InterPro" id="IPR050245">
    <property type="entry name" value="PrsA_foldase"/>
</dbReference>
<evidence type="ECO:0000313" key="10">
    <source>
        <dbReference type="Proteomes" id="UP000565468"/>
    </source>
</evidence>
<dbReference type="PANTHER" id="PTHR47245:SF1">
    <property type="entry name" value="FOLDASE PROTEIN PRSA"/>
    <property type="match status" value="1"/>
</dbReference>
<keyword evidence="7" id="KW-1133">Transmembrane helix</keyword>
<feature type="domain" description="PpiC" evidence="8">
    <location>
        <begin position="170"/>
        <end position="262"/>
    </location>
</feature>
<dbReference type="PROSITE" id="PS01096">
    <property type="entry name" value="PPIC_PPIASE_1"/>
    <property type="match status" value="1"/>
</dbReference>
<dbReference type="EMBL" id="JABBPN010000022">
    <property type="protein sequence ID" value="NMO97768.1"/>
    <property type="molecule type" value="Genomic_DNA"/>
</dbReference>
<evidence type="ECO:0000313" key="9">
    <source>
        <dbReference type="EMBL" id="NMO97768.1"/>
    </source>
</evidence>
<name>A0A848M968_PAELE</name>